<evidence type="ECO:0000256" key="5">
    <source>
        <dbReference type="ARBA" id="ARBA00023239"/>
    </source>
</evidence>
<dbReference type="InterPro" id="IPR003770">
    <property type="entry name" value="MLTG-like"/>
</dbReference>
<dbReference type="Pfam" id="PF02618">
    <property type="entry name" value="YceG"/>
    <property type="match status" value="1"/>
</dbReference>
<gene>
    <name evidence="7 8" type="primary">mltG</name>
    <name evidence="8" type="ORF">ACFPM4_18325</name>
</gene>
<organism evidence="8 9">
    <name type="scientific">Lederbergia graminis</name>
    <dbReference type="NCBI Taxonomy" id="735518"/>
    <lineage>
        <taxon>Bacteria</taxon>
        <taxon>Bacillati</taxon>
        <taxon>Bacillota</taxon>
        <taxon>Bacilli</taxon>
        <taxon>Bacillales</taxon>
        <taxon>Bacillaceae</taxon>
        <taxon>Lederbergia</taxon>
    </lineage>
</organism>
<evidence type="ECO:0000313" key="8">
    <source>
        <dbReference type="EMBL" id="MFC5466685.1"/>
    </source>
</evidence>
<dbReference type="EMBL" id="JBHSMC010000029">
    <property type="protein sequence ID" value="MFC5466685.1"/>
    <property type="molecule type" value="Genomic_DNA"/>
</dbReference>
<reference evidence="9" key="1">
    <citation type="journal article" date="2019" name="Int. J. Syst. Evol. Microbiol.">
        <title>The Global Catalogue of Microorganisms (GCM) 10K type strain sequencing project: providing services to taxonomists for standard genome sequencing and annotation.</title>
        <authorList>
            <consortium name="The Broad Institute Genomics Platform"/>
            <consortium name="The Broad Institute Genome Sequencing Center for Infectious Disease"/>
            <person name="Wu L."/>
            <person name="Ma J."/>
        </authorList>
    </citation>
    <scope>NUCLEOTIDE SEQUENCE [LARGE SCALE GENOMIC DNA]</scope>
    <source>
        <strain evidence="9">CGMCC 1.12237</strain>
    </source>
</reference>
<evidence type="ECO:0000256" key="3">
    <source>
        <dbReference type="ARBA" id="ARBA00022989"/>
    </source>
</evidence>
<sequence>MEDNNKRQTNKPNRKAIIQENLTERGHEARTIRRIVAVIAIILILVFGGTALGGYLYISSALKPLDPENTKSTDVEIPIGSSSTSIGEILEEKGIIKDSTVFKYYVKFNNISGFQAGNYQFSPSMTLKEITATLQTGKLVREAVFKMTIPEGLQIKEIAKIMAKHIDMSEEDIVEKLNDSKTIEKYMKLYPELLKEDILDEEIMNPLEGYLFPATYSFYEKNPSFDTVISVMLEQTMKVVTPYVNILEEKGMTIHELLTMASLIEEEATEQADRKNISSVFYNRIADGMILQTDPTVAYALGEHLEQTLYEHLDVDSPYNTYKYPGLPPGPIANSGTSSIEAALYPADTDYKYFLAEYGTGKVHYAKTLEEHNALKDKYITQKRNNQ</sequence>
<dbReference type="HAMAP" id="MF_02065">
    <property type="entry name" value="MltG"/>
    <property type="match status" value="1"/>
</dbReference>
<keyword evidence="3 7" id="KW-1133">Transmembrane helix</keyword>
<feature type="site" description="Important for catalytic activity" evidence="7">
    <location>
        <position position="267"/>
    </location>
</feature>
<dbReference type="PANTHER" id="PTHR30518">
    <property type="entry name" value="ENDOLYTIC MUREIN TRANSGLYCOSYLASE"/>
    <property type="match status" value="1"/>
</dbReference>
<dbReference type="Proteomes" id="UP001596147">
    <property type="component" value="Unassembled WGS sequence"/>
</dbReference>
<dbReference type="RefSeq" id="WP_144920330.1">
    <property type="nucleotide sequence ID" value="NZ_JBHSMC010000029.1"/>
</dbReference>
<keyword evidence="5 7" id="KW-0456">Lyase</keyword>
<keyword evidence="1 7" id="KW-1003">Cell membrane</keyword>
<dbReference type="PANTHER" id="PTHR30518:SF2">
    <property type="entry name" value="ENDOLYTIC MUREIN TRANSGLYCOSYLASE"/>
    <property type="match status" value="1"/>
</dbReference>
<keyword evidence="9" id="KW-1185">Reference proteome</keyword>
<evidence type="ECO:0000256" key="6">
    <source>
        <dbReference type="ARBA" id="ARBA00023316"/>
    </source>
</evidence>
<keyword evidence="6 7" id="KW-0961">Cell wall biogenesis/degradation</keyword>
<feature type="transmembrane region" description="Helical" evidence="7">
    <location>
        <begin position="35"/>
        <end position="58"/>
    </location>
</feature>
<keyword evidence="2 7" id="KW-0812">Transmembrane</keyword>
<evidence type="ECO:0000256" key="1">
    <source>
        <dbReference type="ARBA" id="ARBA00022475"/>
    </source>
</evidence>
<dbReference type="NCBIfam" id="TIGR00247">
    <property type="entry name" value="endolytic transglycosylase MltG"/>
    <property type="match status" value="1"/>
</dbReference>
<evidence type="ECO:0000256" key="4">
    <source>
        <dbReference type="ARBA" id="ARBA00023136"/>
    </source>
</evidence>
<comment type="catalytic activity">
    <reaction evidence="7">
        <text>a peptidoglycan chain = a peptidoglycan chain with N-acetyl-1,6-anhydromuramyl-[peptide] at the reducing end + a peptidoglycan chain with N-acetylglucosamine at the non-reducing end.</text>
        <dbReference type="EC" id="4.2.2.29"/>
    </reaction>
</comment>
<accession>A0ABW0LLD4</accession>
<protein>
    <recommendedName>
        <fullName evidence="7">Endolytic murein transglycosylase</fullName>
        <ecNumber evidence="7">4.2.2.29</ecNumber>
    </recommendedName>
    <alternativeName>
        <fullName evidence="7">Peptidoglycan lytic transglycosylase</fullName>
    </alternativeName>
    <alternativeName>
        <fullName evidence="7">Peptidoglycan polymerization terminase</fullName>
    </alternativeName>
</protein>
<dbReference type="EC" id="4.2.2.29" evidence="7"/>
<comment type="caution">
    <text evidence="8">The sequence shown here is derived from an EMBL/GenBank/DDBJ whole genome shotgun (WGS) entry which is preliminary data.</text>
</comment>
<dbReference type="Gene3D" id="3.30.1490.480">
    <property type="entry name" value="Endolytic murein transglycosylase"/>
    <property type="match status" value="1"/>
</dbReference>
<evidence type="ECO:0000256" key="2">
    <source>
        <dbReference type="ARBA" id="ARBA00022692"/>
    </source>
</evidence>
<comment type="similarity">
    <text evidence="7">Belongs to the transglycosylase MltG family.</text>
</comment>
<proteinExistence type="inferred from homology"/>
<comment type="subcellular location">
    <subcellularLocation>
        <location evidence="7">Cell membrane</location>
        <topology evidence="7">Single-pass membrane protein</topology>
    </subcellularLocation>
</comment>
<evidence type="ECO:0000313" key="9">
    <source>
        <dbReference type="Proteomes" id="UP001596147"/>
    </source>
</evidence>
<comment type="function">
    <text evidence="7">Functions as a peptidoglycan terminase that cleaves nascent peptidoglycan strands endolytically to terminate their elongation.</text>
</comment>
<evidence type="ECO:0000256" key="7">
    <source>
        <dbReference type="HAMAP-Rule" id="MF_02065"/>
    </source>
</evidence>
<dbReference type="CDD" id="cd08010">
    <property type="entry name" value="MltG_like"/>
    <property type="match status" value="1"/>
</dbReference>
<name>A0ABW0LLD4_9BACI</name>
<keyword evidence="4 7" id="KW-0472">Membrane</keyword>